<proteinExistence type="inferred from homology"/>
<organism evidence="7 8">
    <name type="scientific">Sphingomonas hylomeconis</name>
    <dbReference type="NCBI Taxonomy" id="1395958"/>
    <lineage>
        <taxon>Bacteria</taxon>
        <taxon>Pseudomonadati</taxon>
        <taxon>Pseudomonadota</taxon>
        <taxon>Alphaproteobacteria</taxon>
        <taxon>Sphingomonadales</taxon>
        <taxon>Sphingomonadaceae</taxon>
        <taxon>Sphingomonas</taxon>
    </lineage>
</organism>
<feature type="transmembrane region" description="Helical" evidence="6">
    <location>
        <begin position="128"/>
        <end position="144"/>
    </location>
</feature>
<name>A0ABV7SX46_9SPHN</name>
<feature type="transmembrane region" description="Helical" evidence="6">
    <location>
        <begin position="26"/>
        <end position="46"/>
    </location>
</feature>
<evidence type="ECO:0000256" key="4">
    <source>
        <dbReference type="ARBA" id="ARBA00022989"/>
    </source>
</evidence>
<protein>
    <submittedName>
        <fullName evidence="7">Lysoplasmalogenase</fullName>
    </submittedName>
</protein>
<dbReference type="RefSeq" id="WP_261295432.1">
    <property type="nucleotide sequence ID" value="NZ_JANQBK010000015.1"/>
</dbReference>
<feature type="transmembrane region" description="Helical" evidence="6">
    <location>
        <begin position="102"/>
        <end position="122"/>
    </location>
</feature>
<feature type="transmembrane region" description="Helical" evidence="6">
    <location>
        <begin position="53"/>
        <end position="70"/>
    </location>
</feature>
<evidence type="ECO:0000313" key="7">
    <source>
        <dbReference type="EMBL" id="MFC3580212.1"/>
    </source>
</evidence>
<accession>A0ABV7SX46</accession>
<feature type="transmembrane region" description="Helical" evidence="6">
    <location>
        <begin position="180"/>
        <end position="200"/>
    </location>
</feature>
<dbReference type="Pfam" id="PF07947">
    <property type="entry name" value="YhhN"/>
    <property type="match status" value="1"/>
</dbReference>
<keyword evidence="4 6" id="KW-1133">Transmembrane helix</keyword>
<evidence type="ECO:0000256" key="3">
    <source>
        <dbReference type="ARBA" id="ARBA00022692"/>
    </source>
</evidence>
<evidence type="ECO:0000256" key="6">
    <source>
        <dbReference type="SAM" id="Phobius"/>
    </source>
</evidence>
<evidence type="ECO:0000256" key="1">
    <source>
        <dbReference type="ARBA" id="ARBA00004141"/>
    </source>
</evidence>
<comment type="similarity">
    <text evidence="2">Belongs to the TMEM86 family.</text>
</comment>
<reference evidence="8" key="1">
    <citation type="journal article" date="2019" name="Int. J. Syst. Evol. Microbiol.">
        <title>The Global Catalogue of Microorganisms (GCM) 10K type strain sequencing project: providing services to taxonomists for standard genome sequencing and annotation.</title>
        <authorList>
            <consortium name="The Broad Institute Genomics Platform"/>
            <consortium name="The Broad Institute Genome Sequencing Center for Infectious Disease"/>
            <person name="Wu L."/>
            <person name="Ma J."/>
        </authorList>
    </citation>
    <scope>NUCLEOTIDE SEQUENCE [LARGE SCALE GENOMIC DNA]</scope>
    <source>
        <strain evidence="8">KCTC 42739</strain>
    </source>
</reference>
<gene>
    <name evidence="7" type="ORF">ACFONA_08545</name>
</gene>
<keyword evidence="3 6" id="KW-0812">Transmembrane</keyword>
<evidence type="ECO:0000256" key="2">
    <source>
        <dbReference type="ARBA" id="ARBA00007375"/>
    </source>
</evidence>
<dbReference type="EMBL" id="JBHRXP010000003">
    <property type="protein sequence ID" value="MFC3580212.1"/>
    <property type="molecule type" value="Genomic_DNA"/>
</dbReference>
<feature type="transmembrane region" description="Helical" evidence="6">
    <location>
        <begin position="149"/>
        <end position="168"/>
    </location>
</feature>
<feature type="transmembrane region" description="Helical" evidence="6">
    <location>
        <begin position="76"/>
        <end position="95"/>
    </location>
</feature>
<dbReference type="Proteomes" id="UP001595713">
    <property type="component" value="Unassembled WGS sequence"/>
</dbReference>
<keyword evidence="8" id="KW-1185">Reference proteome</keyword>
<keyword evidence="5 6" id="KW-0472">Membrane</keyword>
<comment type="subcellular location">
    <subcellularLocation>
        <location evidence="1">Membrane</location>
        <topology evidence="1">Multi-pass membrane protein</topology>
    </subcellularLocation>
</comment>
<dbReference type="InterPro" id="IPR012506">
    <property type="entry name" value="TMEM86B-like"/>
</dbReference>
<sequence length="211" mass="21366">MIRRLILVAALLAGISFYFVPRAPDAAWWVAWKALGVALLAVWAALQARDARGWLLVGVLAFGALGDVLLETSGMAIGGAAFLAGHLIAIALYLGNGRMRGGFAVAAAIGVALTVSGLAFSFTNDHGVALYALGLGGMAGSAIASRFPIAALGAVSFACSDLMIFASLGPLADSTLPGLVIWPSYFAGQALVAIGVAHALRWQGGATISAA</sequence>
<comment type="caution">
    <text evidence="7">The sequence shown here is derived from an EMBL/GenBank/DDBJ whole genome shotgun (WGS) entry which is preliminary data.</text>
</comment>
<evidence type="ECO:0000256" key="5">
    <source>
        <dbReference type="ARBA" id="ARBA00023136"/>
    </source>
</evidence>
<evidence type="ECO:0000313" key="8">
    <source>
        <dbReference type="Proteomes" id="UP001595713"/>
    </source>
</evidence>